<feature type="domain" description="Large ribosomal subunit protein eL14" evidence="8">
    <location>
        <begin position="46"/>
        <end position="120"/>
    </location>
</feature>
<dbReference type="Pfam" id="PF00467">
    <property type="entry name" value="KOW"/>
    <property type="match status" value="1"/>
</dbReference>
<evidence type="ECO:0000259" key="8">
    <source>
        <dbReference type="Pfam" id="PF01929"/>
    </source>
</evidence>
<dbReference type="PANTHER" id="PTHR11127">
    <property type="entry name" value="60S RIBOSOMAL PROTEIN L14"/>
    <property type="match status" value="1"/>
</dbReference>
<comment type="similarity">
    <text evidence="1">Belongs to the eukaryotic ribosomal protein eL14 family.</text>
</comment>
<keyword evidence="2" id="KW-0689">Ribosomal protein</keyword>
<dbReference type="Gene3D" id="2.30.30.30">
    <property type="match status" value="1"/>
</dbReference>
<accession>A0A1B6GQB7</accession>
<organism evidence="9">
    <name type="scientific">Cuerna arida</name>
    <dbReference type="NCBI Taxonomy" id="1464854"/>
    <lineage>
        <taxon>Eukaryota</taxon>
        <taxon>Metazoa</taxon>
        <taxon>Ecdysozoa</taxon>
        <taxon>Arthropoda</taxon>
        <taxon>Hexapoda</taxon>
        <taxon>Insecta</taxon>
        <taxon>Pterygota</taxon>
        <taxon>Neoptera</taxon>
        <taxon>Paraneoptera</taxon>
        <taxon>Hemiptera</taxon>
        <taxon>Auchenorrhyncha</taxon>
        <taxon>Membracoidea</taxon>
        <taxon>Cicadellidae</taxon>
        <taxon>Cicadellinae</taxon>
        <taxon>Proconiini</taxon>
        <taxon>Cuerna</taxon>
    </lineage>
</organism>
<dbReference type="InterPro" id="IPR005824">
    <property type="entry name" value="KOW"/>
</dbReference>
<dbReference type="GO" id="GO:0003735">
    <property type="term" value="F:structural constituent of ribosome"/>
    <property type="evidence" value="ECO:0007669"/>
    <property type="project" value="InterPro"/>
</dbReference>
<feature type="region of interest" description="Disordered" evidence="6">
    <location>
        <begin position="137"/>
        <end position="178"/>
    </location>
</feature>
<evidence type="ECO:0000256" key="4">
    <source>
        <dbReference type="ARBA" id="ARBA00035215"/>
    </source>
</evidence>
<dbReference type="CDD" id="cd23702">
    <property type="entry name" value="eL14"/>
    <property type="match status" value="1"/>
</dbReference>
<dbReference type="InterPro" id="IPR039660">
    <property type="entry name" value="Ribosomal_eL14"/>
</dbReference>
<dbReference type="GO" id="GO:0042273">
    <property type="term" value="P:ribosomal large subunit biogenesis"/>
    <property type="evidence" value="ECO:0007669"/>
    <property type="project" value="TreeGrafter"/>
</dbReference>
<dbReference type="GO" id="GO:0003723">
    <property type="term" value="F:RNA binding"/>
    <property type="evidence" value="ECO:0007669"/>
    <property type="project" value="InterPro"/>
</dbReference>
<dbReference type="InterPro" id="IPR008991">
    <property type="entry name" value="Translation_prot_SH3-like_sf"/>
</dbReference>
<dbReference type="InterPro" id="IPR002784">
    <property type="entry name" value="Ribosomal_eL14_dom"/>
</dbReference>
<evidence type="ECO:0000256" key="2">
    <source>
        <dbReference type="ARBA" id="ARBA00022980"/>
    </source>
</evidence>
<proteinExistence type="inferred from homology"/>
<dbReference type="PANTHER" id="PTHR11127:SF2">
    <property type="entry name" value="LARGE RIBOSOMAL SUBUNIT PROTEIN EL14"/>
    <property type="match status" value="1"/>
</dbReference>
<evidence type="ECO:0000256" key="6">
    <source>
        <dbReference type="SAM" id="MobiDB-lite"/>
    </source>
</evidence>
<name>A0A1B6GQB7_9HEMI</name>
<dbReference type="Pfam" id="PF01929">
    <property type="entry name" value="Ribosomal_L14e"/>
    <property type="match status" value="1"/>
</dbReference>
<sequence>MTYKRFVERGRVALITKGPHKNKIVSIVDIIDQNFVLVDGPTNNVPRAKMNLKDLQLTKFVAKYPVKASSKFIAKTWKNLDIDSKWKNTSWAKKLEMKEKRSQMGDYDRFLLKKAKIERNILKKKFFVKLVRTRREGIEKAKAKKKAPEGKGKKSAASKTEVKKVEKKEAPKKAAAKK</sequence>
<dbReference type="EMBL" id="GECZ01005170">
    <property type="protein sequence ID" value="JAS64599.1"/>
    <property type="molecule type" value="Transcribed_RNA"/>
</dbReference>
<feature type="domain" description="KOW" evidence="7">
    <location>
        <begin position="10"/>
        <end position="39"/>
    </location>
</feature>
<dbReference type="SUPFAM" id="SSF50104">
    <property type="entry name" value="Translation proteins SH3-like domain"/>
    <property type="match status" value="1"/>
</dbReference>
<evidence type="ECO:0000256" key="1">
    <source>
        <dbReference type="ARBA" id="ARBA00006592"/>
    </source>
</evidence>
<evidence type="ECO:0000259" key="7">
    <source>
        <dbReference type="Pfam" id="PF00467"/>
    </source>
</evidence>
<dbReference type="GO" id="GO:0006412">
    <property type="term" value="P:translation"/>
    <property type="evidence" value="ECO:0007669"/>
    <property type="project" value="InterPro"/>
</dbReference>
<dbReference type="InterPro" id="IPR014722">
    <property type="entry name" value="Rib_uL2_dom2"/>
</dbReference>
<feature type="compositionally biased region" description="Basic and acidic residues" evidence="6">
    <location>
        <begin position="137"/>
        <end position="152"/>
    </location>
</feature>
<feature type="compositionally biased region" description="Basic and acidic residues" evidence="6">
    <location>
        <begin position="160"/>
        <end position="172"/>
    </location>
</feature>
<evidence type="ECO:0000313" key="9">
    <source>
        <dbReference type="EMBL" id="JAS64599.1"/>
    </source>
</evidence>
<dbReference type="AlphaFoldDB" id="A0A1B6GQB7"/>
<keyword evidence="3" id="KW-0687">Ribonucleoprotein</keyword>
<gene>
    <name evidence="9" type="ORF">g.8080</name>
</gene>
<evidence type="ECO:0000256" key="5">
    <source>
        <dbReference type="ARBA" id="ARBA00035318"/>
    </source>
</evidence>
<evidence type="ECO:0000256" key="3">
    <source>
        <dbReference type="ARBA" id="ARBA00023274"/>
    </source>
</evidence>
<reference evidence="9" key="1">
    <citation type="submission" date="2015-11" db="EMBL/GenBank/DDBJ databases">
        <title>De novo transcriptome assembly of four potential Pierce s Disease insect vectors from Arizona vineyards.</title>
        <authorList>
            <person name="Tassone E.E."/>
        </authorList>
    </citation>
    <scope>NUCLEOTIDE SEQUENCE</scope>
</reference>
<dbReference type="GO" id="GO:0022625">
    <property type="term" value="C:cytosolic large ribosomal subunit"/>
    <property type="evidence" value="ECO:0007669"/>
    <property type="project" value="TreeGrafter"/>
</dbReference>
<protein>
    <recommendedName>
        <fullName evidence="4">Large ribosomal subunit protein eL14</fullName>
    </recommendedName>
    <alternativeName>
        <fullName evidence="5">60S ribosomal protein L14</fullName>
    </alternativeName>
</protein>